<organism evidence="1 2">
    <name type="scientific">Cirrhinus molitorella</name>
    <name type="common">mud carp</name>
    <dbReference type="NCBI Taxonomy" id="172907"/>
    <lineage>
        <taxon>Eukaryota</taxon>
        <taxon>Metazoa</taxon>
        <taxon>Chordata</taxon>
        <taxon>Craniata</taxon>
        <taxon>Vertebrata</taxon>
        <taxon>Euteleostomi</taxon>
        <taxon>Actinopterygii</taxon>
        <taxon>Neopterygii</taxon>
        <taxon>Teleostei</taxon>
        <taxon>Ostariophysi</taxon>
        <taxon>Cypriniformes</taxon>
        <taxon>Cyprinidae</taxon>
        <taxon>Labeoninae</taxon>
        <taxon>Labeonini</taxon>
        <taxon>Cirrhinus</taxon>
    </lineage>
</organism>
<gene>
    <name evidence="1" type="ORF">QQF64_021903</name>
</gene>
<keyword evidence="2" id="KW-1185">Reference proteome</keyword>
<reference evidence="1 2" key="1">
    <citation type="submission" date="2023-09" db="EMBL/GenBank/DDBJ databases">
        <authorList>
            <person name="Wang M."/>
        </authorList>
    </citation>
    <scope>NUCLEOTIDE SEQUENCE [LARGE SCALE GENOMIC DNA]</scope>
    <source>
        <strain evidence="1">GT-2023</strain>
        <tissue evidence="1">Liver</tissue>
    </source>
</reference>
<evidence type="ECO:0000313" key="2">
    <source>
        <dbReference type="Proteomes" id="UP001558613"/>
    </source>
</evidence>
<proteinExistence type="predicted"/>
<dbReference type="EMBL" id="JAYMGO010000024">
    <property type="protein sequence ID" value="KAL1248585.1"/>
    <property type="molecule type" value="Genomic_DNA"/>
</dbReference>
<comment type="caution">
    <text evidence="1">The sequence shown here is derived from an EMBL/GenBank/DDBJ whole genome shotgun (WGS) entry which is preliminary data.</text>
</comment>
<protein>
    <submittedName>
        <fullName evidence="1">Uncharacterized protein</fullName>
    </submittedName>
</protein>
<sequence>MSPGSFRNRLYRNPIKVSVAAADTDKPNQRRINLFFTTPFLLYSCSGVFREDVINERHRSVSLKSGVRDLECDDVHLCLVRYLRSSEKHERMRGSKRNEPLQ</sequence>
<dbReference type="Proteomes" id="UP001558613">
    <property type="component" value="Unassembled WGS sequence"/>
</dbReference>
<name>A0ABR3L6M4_9TELE</name>
<evidence type="ECO:0000313" key="1">
    <source>
        <dbReference type="EMBL" id="KAL1248585.1"/>
    </source>
</evidence>
<accession>A0ABR3L6M4</accession>